<proteinExistence type="inferred from homology"/>
<sequence length="252" mass="28822">MMSSMSGMSSSNTTSTIKHMKMHMNTYVTAKWLDYPVVFKHLKANNRGQLFGIFLLVLVATFVYKLTGFTLWYLELLWSPKNETLSEEERLMNEKRGRSFVGEIFFPNGLDFFKDVIRCVLIFWSTLIAYMLMLVAMTYILSYIFAIVLGIALFEVFFNRVKIVILRNRRLNVIQSCKFTNAGTCTCGVHSKESTDVESELTNIKSTSCCQNNNAAEQALDADEQVVENANQITNDNTADMDVELDPRSRFI</sequence>
<evidence type="ECO:0000256" key="1">
    <source>
        <dbReference type="ARBA" id="ARBA00004141"/>
    </source>
</evidence>
<keyword evidence="7" id="KW-1185">Reference proteome</keyword>
<evidence type="ECO:0000256" key="2">
    <source>
        <dbReference type="ARBA" id="ARBA00022692"/>
    </source>
</evidence>
<keyword evidence="3 5" id="KW-1133">Transmembrane helix</keyword>
<keyword evidence="4 5" id="KW-0472">Membrane</keyword>
<dbReference type="Proteomes" id="UP000183365">
    <property type="component" value="Unassembled WGS sequence"/>
</dbReference>
<protein>
    <recommendedName>
        <fullName evidence="5">Copper transport protein</fullName>
    </recommendedName>
</protein>
<comment type="subcellular location">
    <subcellularLocation>
        <location evidence="1 5">Membrane</location>
        <topology evidence="1 5">Multi-pass membrane protein</topology>
    </subcellularLocation>
</comment>
<name>A0A1L0AZ33_9ASCO</name>
<dbReference type="InterPro" id="IPR007274">
    <property type="entry name" value="Cop_transporter"/>
</dbReference>
<accession>A0A1L0AZ33</accession>
<dbReference type="AlphaFoldDB" id="A0A1L0AZ33"/>
<dbReference type="Pfam" id="PF04145">
    <property type="entry name" value="Ctr"/>
    <property type="match status" value="1"/>
</dbReference>
<gene>
    <name evidence="6" type="ORF">HGUI_01568</name>
</gene>
<keyword evidence="5" id="KW-0187">Copper transport</keyword>
<keyword evidence="2 5" id="KW-0812">Transmembrane</keyword>
<organism evidence="6 7">
    <name type="scientific">Hanseniaspora guilliermondii</name>
    <dbReference type="NCBI Taxonomy" id="56406"/>
    <lineage>
        <taxon>Eukaryota</taxon>
        <taxon>Fungi</taxon>
        <taxon>Dikarya</taxon>
        <taxon>Ascomycota</taxon>
        <taxon>Saccharomycotina</taxon>
        <taxon>Saccharomycetes</taxon>
        <taxon>Saccharomycodales</taxon>
        <taxon>Saccharomycodaceae</taxon>
        <taxon>Hanseniaspora</taxon>
    </lineage>
</organism>
<keyword evidence="5" id="KW-0186">Copper</keyword>
<evidence type="ECO:0000256" key="4">
    <source>
        <dbReference type="ARBA" id="ARBA00023136"/>
    </source>
</evidence>
<dbReference type="GO" id="GO:0005886">
    <property type="term" value="C:plasma membrane"/>
    <property type="evidence" value="ECO:0007669"/>
    <property type="project" value="TreeGrafter"/>
</dbReference>
<keyword evidence="5" id="KW-0813">Transport</keyword>
<reference evidence="7" key="1">
    <citation type="submission" date="2016-11" db="EMBL/GenBank/DDBJ databases">
        <authorList>
            <person name="Guldener U."/>
        </authorList>
    </citation>
    <scope>NUCLEOTIDE SEQUENCE [LARGE SCALE GENOMIC DNA]</scope>
</reference>
<evidence type="ECO:0000313" key="7">
    <source>
        <dbReference type="Proteomes" id="UP000183365"/>
    </source>
</evidence>
<evidence type="ECO:0000256" key="5">
    <source>
        <dbReference type="RuleBase" id="RU367022"/>
    </source>
</evidence>
<dbReference type="OrthoDB" id="73901at2759"/>
<evidence type="ECO:0000256" key="3">
    <source>
        <dbReference type="ARBA" id="ARBA00022989"/>
    </source>
</evidence>
<feature type="transmembrane region" description="Helical" evidence="5">
    <location>
        <begin position="128"/>
        <end position="158"/>
    </location>
</feature>
<dbReference type="GO" id="GO:0005375">
    <property type="term" value="F:copper ion transmembrane transporter activity"/>
    <property type="evidence" value="ECO:0007669"/>
    <property type="project" value="UniProtKB-UniRule"/>
</dbReference>
<dbReference type="VEuPathDB" id="FungiDB:HGUI_01568"/>
<evidence type="ECO:0000313" key="6">
    <source>
        <dbReference type="EMBL" id="SGZ39368.1"/>
    </source>
</evidence>
<feature type="transmembrane region" description="Helical" evidence="5">
    <location>
        <begin position="50"/>
        <end position="74"/>
    </location>
</feature>
<dbReference type="EMBL" id="FQNF01000022">
    <property type="protein sequence ID" value="SGZ39368.1"/>
    <property type="molecule type" value="Genomic_DNA"/>
</dbReference>
<keyword evidence="5" id="KW-0406">Ion transport</keyword>
<comment type="similarity">
    <text evidence="5">Belongs to the copper transporter (Ctr) (TC 1.A.56) family. SLC31A subfamily.</text>
</comment>
<dbReference type="PANTHER" id="PTHR12483">
    <property type="entry name" value="SOLUTE CARRIER FAMILY 31 COPPER TRANSPORTERS"/>
    <property type="match status" value="1"/>
</dbReference>
<dbReference type="PANTHER" id="PTHR12483:SF27">
    <property type="entry name" value="COPPER TRANSPORT PROTEIN CTR1"/>
    <property type="match status" value="1"/>
</dbReference>